<name>A0A151WPT0_9HYME</name>
<accession>A0A151WPT0</accession>
<sequence length="195" mass="21723">MVTLNDTLFRELFEKAEKKLPRMESVVSIIPPYKCIHKHLQRMNVFQEKTKKMVGLDNLSFATLTNPTDRAPSLFFSRLSLRMSPVVPVRTDAAQRVWLQPSVSTFDPPRIDCNRTTTTSDDTTTATTRPPPLPLTSPSAAATTEAPLIPEFSRGAPSCYPSVTLLSLCGGQRTRVHECLPAKCTQCCQMPEKEV</sequence>
<evidence type="ECO:0000256" key="1">
    <source>
        <dbReference type="SAM" id="MobiDB-lite"/>
    </source>
</evidence>
<feature type="compositionally biased region" description="Low complexity" evidence="1">
    <location>
        <begin position="115"/>
        <end position="128"/>
    </location>
</feature>
<organism evidence="2 3">
    <name type="scientific">Mycetomoellerius zeteki</name>
    <dbReference type="NCBI Taxonomy" id="64791"/>
    <lineage>
        <taxon>Eukaryota</taxon>
        <taxon>Metazoa</taxon>
        <taxon>Ecdysozoa</taxon>
        <taxon>Arthropoda</taxon>
        <taxon>Hexapoda</taxon>
        <taxon>Insecta</taxon>
        <taxon>Pterygota</taxon>
        <taxon>Neoptera</taxon>
        <taxon>Endopterygota</taxon>
        <taxon>Hymenoptera</taxon>
        <taxon>Apocrita</taxon>
        <taxon>Aculeata</taxon>
        <taxon>Formicoidea</taxon>
        <taxon>Formicidae</taxon>
        <taxon>Myrmicinae</taxon>
        <taxon>Mycetomoellerius</taxon>
    </lineage>
</organism>
<feature type="region of interest" description="Disordered" evidence="1">
    <location>
        <begin position="112"/>
        <end position="140"/>
    </location>
</feature>
<evidence type="ECO:0000313" key="2">
    <source>
        <dbReference type="EMBL" id="KYQ49874.1"/>
    </source>
</evidence>
<evidence type="ECO:0000313" key="3">
    <source>
        <dbReference type="Proteomes" id="UP000075809"/>
    </source>
</evidence>
<reference evidence="2 3" key="1">
    <citation type="submission" date="2015-09" db="EMBL/GenBank/DDBJ databases">
        <title>Trachymyrmex zeteki WGS genome.</title>
        <authorList>
            <person name="Nygaard S."/>
            <person name="Hu H."/>
            <person name="Boomsma J."/>
            <person name="Zhang G."/>
        </authorList>
    </citation>
    <scope>NUCLEOTIDE SEQUENCE [LARGE SCALE GENOMIC DNA]</scope>
    <source>
        <strain evidence="2">Tzet28-1</strain>
        <tissue evidence="2">Whole body</tissue>
    </source>
</reference>
<protein>
    <submittedName>
        <fullName evidence="2">Uncharacterized protein</fullName>
    </submittedName>
</protein>
<dbReference type="EMBL" id="KQ982851">
    <property type="protein sequence ID" value="KYQ49874.1"/>
    <property type="molecule type" value="Genomic_DNA"/>
</dbReference>
<dbReference type="AlphaFoldDB" id="A0A151WPT0"/>
<proteinExistence type="predicted"/>
<keyword evidence="3" id="KW-1185">Reference proteome</keyword>
<gene>
    <name evidence="2" type="ORF">ALC60_11049</name>
</gene>
<dbReference type="Proteomes" id="UP000075809">
    <property type="component" value="Unassembled WGS sequence"/>
</dbReference>